<dbReference type="Pfam" id="PF16053">
    <property type="entry name" value="MRP-S34"/>
    <property type="match status" value="1"/>
</dbReference>
<keyword evidence="2" id="KW-1185">Reference proteome</keyword>
<dbReference type="PANTHER" id="PTHR28589:SF1">
    <property type="entry name" value="SMALL RIBOSOMAL SUBUNIT PROTEIN MS34"/>
    <property type="match status" value="1"/>
</dbReference>
<reference evidence="1 2" key="1">
    <citation type="submission" date="2024-01" db="EMBL/GenBank/DDBJ databases">
        <title>The genome of the rayed Mediterranean limpet Patella caerulea (Linnaeus, 1758).</title>
        <authorList>
            <person name="Anh-Thu Weber A."/>
            <person name="Halstead-Nussloch G."/>
        </authorList>
    </citation>
    <scope>NUCLEOTIDE SEQUENCE [LARGE SCALE GENOMIC DNA]</scope>
    <source>
        <strain evidence="1">AATW-2023a</strain>
        <tissue evidence="1">Whole specimen</tissue>
    </source>
</reference>
<protein>
    <recommendedName>
        <fullName evidence="3">28S ribosomal protein S34, mitochondrial</fullName>
    </recommendedName>
</protein>
<evidence type="ECO:0008006" key="3">
    <source>
        <dbReference type="Google" id="ProtNLM"/>
    </source>
</evidence>
<evidence type="ECO:0000313" key="2">
    <source>
        <dbReference type="Proteomes" id="UP001347796"/>
    </source>
</evidence>
<evidence type="ECO:0000313" key="1">
    <source>
        <dbReference type="EMBL" id="KAK6171416.1"/>
    </source>
</evidence>
<dbReference type="GO" id="GO:0005739">
    <property type="term" value="C:mitochondrion"/>
    <property type="evidence" value="ECO:0007669"/>
    <property type="project" value="InterPro"/>
</dbReference>
<dbReference type="EMBL" id="JAZGQO010000014">
    <property type="protein sequence ID" value="KAK6171416.1"/>
    <property type="molecule type" value="Genomic_DNA"/>
</dbReference>
<gene>
    <name evidence="1" type="ORF">SNE40_019609</name>
</gene>
<name>A0AAN8PG11_PATCE</name>
<dbReference type="GO" id="GO:0003735">
    <property type="term" value="F:structural constituent of ribosome"/>
    <property type="evidence" value="ECO:0007669"/>
    <property type="project" value="InterPro"/>
</dbReference>
<organism evidence="1 2">
    <name type="scientific">Patella caerulea</name>
    <name type="common">Rayed Mediterranean limpet</name>
    <dbReference type="NCBI Taxonomy" id="87958"/>
    <lineage>
        <taxon>Eukaryota</taxon>
        <taxon>Metazoa</taxon>
        <taxon>Spiralia</taxon>
        <taxon>Lophotrochozoa</taxon>
        <taxon>Mollusca</taxon>
        <taxon>Gastropoda</taxon>
        <taxon>Patellogastropoda</taxon>
        <taxon>Patelloidea</taxon>
        <taxon>Patellidae</taxon>
        <taxon>Patella</taxon>
    </lineage>
</organism>
<dbReference type="InterPro" id="IPR032053">
    <property type="entry name" value="Ribosomal_mS34"/>
</dbReference>
<accession>A0AAN8PG11</accession>
<proteinExistence type="predicted"/>
<dbReference type="Proteomes" id="UP001347796">
    <property type="component" value="Unassembled WGS sequence"/>
</dbReference>
<sequence>MRIRYVGRIAHFKGKTLYEIACNLKNFGEGRVVTRLNFLNRYPEKSYYRLTKVQPDLTDLKLREGVAWGEKIFRGDNLGVRKIETGQKTDWKLIPKEEETDFCKLTEKDKRDQRIVPATVPFPPFLEAWLKQDLRRKGKDDSAPFVLNLRIEKSFTNRAKLSTEQ</sequence>
<dbReference type="AlphaFoldDB" id="A0AAN8PG11"/>
<comment type="caution">
    <text evidence="1">The sequence shown here is derived from an EMBL/GenBank/DDBJ whole genome shotgun (WGS) entry which is preliminary data.</text>
</comment>
<dbReference type="PANTHER" id="PTHR28589">
    <property type="entry name" value="28S RIBOSOMAL PROTEIN S34, MITOCHONDRIAL"/>
    <property type="match status" value="1"/>
</dbReference>